<dbReference type="InterPro" id="IPR043472">
    <property type="entry name" value="Macro_dom-like"/>
</dbReference>
<name>A0A4S2F133_9ACTN</name>
<dbReference type="RefSeq" id="WP_136012319.1">
    <property type="nucleotide sequence ID" value="NZ_SRYE01000002.1"/>
</dbReference>
<dbReference type="PANTHER" id="PTHR11106:SF27">
    <property type="entry name" value="MACRO DOMAIN-CONTAINING PROTEIN"/>
    <property type="match status" value="1"/>
</dbReference>
<dbReference type="OrthoDB" id="6194521at2"/>
<dbReference type="Gene3D" id="3.40.220.10">
    <property type="entry name" value="Leucine Aminopeptidase, subunit E, domain 1"/>
    <property type="match status" value="1"/>
</dbReference>
<comment type="caution">
    <text evidence="2">The sequence shown here is derived from an EMBL/GenBank/DDBJ whole genome shotgun (WGS) entry which is preliminary data.</text>
</comment>
<reference evidence="2 3" key="1">
    <citation type="submission" date="2019-04" db="EMBL/GenBank/DDBJ databases">
        <title>Microbes associate with the intestines of laboratory mice.</title>
        <authorList>
            <person name="Navarre W."/>
            <person name="Wong E."/>
            <person name="Huang K."/>
            <person name="Tropini C."/>
            <person name="Ng K."/>
            <person name="Yu B."/>
        </authorList>
    </citation>
    <scope>NUCLEOTIDE SEQUENCE [LARGE SCALE GENOMIC DNA]</scope>
    <source>
        <strain evidence="2 3">NM07_P-09</strain>
    </source>
</reference>
<dbReference type="InterPro" id="IPR002589">
    <property type="entry name" value="Macro_dom"/>
</dbReference>
<dbReference type="SUPFAM" id="SSF52949">
    <property type="entry name" value="Macro domain-like"/>
    <property type="match status" value="1"/>
</dbReference>
<dbReference type="PROSITE" id="PS51154">
    <property type="entry name" value="MACRO"/>
    <property type="match status" value="1"/>
</dbReference>
<dbReference type="EMBL" id="SRYE01000002">
    <property type="protein sequence ID" value="TGY62589.1"/>
    <property type="molecule type" value="Genomic_DNA"/>
</dbReference>
<evidence type="ECO:0000259" key="1">
    <source>
        <dbReference type="PROSITE" id="PS51154"/>
    </source>
</evidence>
<proteinExistence type="predicted"/>
<dbReference type="PANTHER" id="PTHR11106">
    <property type="entry name" value="GANGLIOSIDE INDUCED DIFFERENTIATION ASSOCIATED PROTEIN 2-RELATED"/>
    <property type="match status" value="1"/>
</dbReference>
<accession>A0A4S2F133</accession>
<protein>
    <recommendedName>
        <fullName evidence="1">Macro domain-containing protein</fullName>
    </recommendedName>
</protein>
<feature type="domain" description="Macro" evidence="1">
    <location>
        <begin position="1"/>
        <end position="195"/>
    </location>
</feature>
<dbReference type="Proteomes" id="UP000310263">
    <property type="component" value="Unassembled WGS sequence"/>
</dbReference>
<gene>
    <name evidence="2" type="ORF">E5334_04030</name>
</gene>
<organism evidence="2 3">
    <name type="scientific">Muricaecibacterium torontonense</name>
    <dbReference type="NCBI Taxonomy" id="3032871"/>
    <lineage>
        <taxon>Bacteria</taxon>
        <taxon>Bacillati</taxon>
        <taxon>Actinomycetota</taxon>
        <taxon>Coriobacteriia</taxon>
        <taxon>Coriobacteriales</taxon>
        <taxon>Atopobiaceae</taxon>
        <taxon>Muricaecibacterium</taxon>
    </lineage>
</organism>
<keyword evidence="3" id="KW-1185">Reference proteome</keyword>
<sequence length="195" mass="20991">MNNEMTQQERRLWLIDALLAEDPRYDQLLGCFHPCHGCIDNAIHSAAGLELRQACAELMAAQGHPEPCGQAKLTPALNLPSRFVLHTVGPIVRGLLTRTHKAQLASCYESCLTLAKKHSLKSLAFCCISCGEYGFPADEAALIATAIVRDYLRTTSRSTSQTLGVPTASATCIAAAFIPTRRWKNTGPGGRGPSG</sequence>
<dbReference type="SMART" id="SM00506">
    <property type="entry name" value="A1pp"/>
    <property type="match status" value="1"/>
</dbReference>
<evidence type="ECO:0000313" key="3">
    <source>
        <dbReference type="Proteomes" id="UP000310263"/>
    </source>
</evidence>
<dbReference type="Pfam" id="PF01661">
    <property type="entry name" value="Macro"/>
    <property type="match status" value="1"/>
</dbReference>
<evidence type="ECO:0000313" key="2">
    <source>
        <dbReference type="EMBL" id="TGY62589.1"/>
    </source>
</evidence>
<dbReference type="AlphaFoldDB" id="A0A4S2F133"/>